<accession>A0ABN9TRC3</accession>
<dbReference type="PANTHER" id="PTHR38478:SF1">
    <property type="entry name" value="ZINC DEPENDENT METALLOPROTEASE DOMAIN LIPOPROTEIN"/>
    <property type="match status" value="1"/>
</dbReference>
<reference evidence="2" key="1">
    <citation type="submission" date="2023-10" db="EMBL/GenBank/DDBJ databases">
        <authorList>
            <person name="Chen Y."/>
            <person name="Shah S."/>
            <person name="Dougan E. K."/>
            <person name="Thang M."/>
            <person name="Chan C."/>
        </authorList>
    </citation>
    <scope>NUCLEOTIDE SEQUENCE [LARGE SCALE GENOMIC DNA]</scope>
</reference>
<dbReference type="Gene3D" id="3.40.390.10">
    <property type="entry name" value="Collagenase (Catalytic Domain)"/>
    <property type="match status" value="1"/>
</dbReference>
<evidence type="ECO:0000259" key="1">
    <source>
        <dbReference type="Pfam" id="PF16313"/>
    </source>
</evidence>
<organism evidence="2 3">
    <name type="scientific">Prorocentrum cordatum</name>
    <dbReference type="NCBI Taxonomy" id="2364126"/>
    <lineage>
        <taxon>Eukaryota</taxon>
        <taxon>Sar</taxon>
        <taxon>Alveolata</taxon>
        <taxon>Dinophyceae</taxon>
        <taxon>Prorocentrales</taxon>
        <taxon>Prorocentraceae</taxon>
        <taxon>Prorocentrum</taxon>
    </lineage>
</organism>
<proteinExistence type="predicted"/>
<dbReference type="Pfam" id="PF16313">
    <property type="entry name" value="DUF4953"/>
    <property type="match status" value="1"/>
</dbReference>
<keyword evidence="3" id="KW-1185">Reference proteome</keyword>
<evidence type="ECO:0000313" key="3">
    <source>
        <dbReference type="Proteomes" id="UP001189429"/>
    </source>
</evidence>
<evidence type="ECO:0000313" key="2">
    <source>
        <dbReference type="EMBL" id="CAK0848669.1"/>
    </source>
</evidence>
<protein>
    <recommendedName>
        <fullName evidence="1">EcxA zinc-binding domain-containing protein</fullName>
    </recommendedName>
</protein>
<name>A0ABN9TRC3_9DINO</name>
<dbReference type="SUPFAM" id="SSF55486">
    <property type="entry name" value="Metalloproteases ('zincins'), catalytic domain"/>
    <property type="match status" value="1"/>
</dbReference>
<dbReference type="EMBL" id="CAUYUJ010014999">
    <property type="protein sequence ID" value="CAK0848669.1"/>
    <property type="molecule type" value="Genomic_DNA"/>
</dbReference>
<dbReference type="InterPro" id="IPR032534">
    <property type="entry name" value="EcxA_zinc-bd"/>
</dbReference>
<dbReference type="Proteomes" id="UP001189429">
    <property type="component" value="Unassembled WGS sequence"/>
</dbReference>
<dbReference type="PANTHER" id="PTHR38478">
    <property type="entry name" value="PEPTIDASE M1A AND M12B"/>
    <property type="match status" value="1"/>
</dbReference>
<dbReference type="InterPro" id="IPR024079">
    <property type="entry name" value="MetalloPept_cat_dom_sf"/>
</dbReference>
<sequence length="582" mass="63582">MSDYIVSMGIAKVDSRSGEIIKSDIMMSDGWVQYWLQELDHYAINMTHQIHAQRAAAAVTSGLDGEAWERGSGSSRQSQRQILRAAHASVREEQTPKKGARAEGFSMLSIGAKRGMTLEEQEDLLGQGVKDVVMHEVGHILGLRHNFKGSMGVSYECVFDYACSSVHGTTASVMDYVPMNIPQEGQAKIHAFTPVIGGYDKLAIQYGYKVVEELPWPMLAQELVSILEEGSKYDTCYDNDEGYEDPACMAYDFTGDPLRYMDHQLKTYAEAQKVMLQMAVQPGGSTLYYGNAATAVLSGAMSVASILLDWIGGISNMYAHRAMDGSPPLGGSRRPVALSQQKKAIDMLAQLVRPDRMGLTPPGSSLPYFVWGDPQYGYLRSVDLGEKICAIQSYVISNMLTADRVLQVLEQERLLVDYSDYLSLDEYFRLVVDSLIGDGIEDTEHREWNIQSYTINALKGLWSDGSLPASVSASAGYWLNHAKVLVEAAYARSSAATAAPAWRQVASEGQAGACTGFVRFGAADQWSKMHRASGNVSCVAEAFGGVQAASGRACHCLSEEAHGEGLFREHLALLRRDLAGVP</sequence>
<feature type="domain" description="EcxA zinc-binding" evidence="1">
    <location>
        <begin position="119"/>
        <end position="434"/>
    </location>
</feature>
<gene>
    <name evidence="2" type="ORF">PCOR1329_LOCUS41561</name>
</gene>
<comment type="caution">
    <text evidence="2">The sequence shown here is derived from an EMBL/GenBank/DDBJ whole genome shotgun (WGS) entry which is preliminary data.</text>
</comment>